<evidence type="ECO:0000313" key="1">
    <source>
        <dbReference type="EMBL" id="RSN75071.1"/>
    </source>
</evidence>
<protein>
    <recommendedName>
        <fullName evidence="3">PIN domain-containing protein</fullName>
    </recommendedName>
</protein>
<comment type="caution">
    <text evidence="1">The sequence shown here is derived from an EMBL/GenBank/DDBJ whole genome shotgun (WGS) entry which is preliminary data.</text>
</comment>
<gene>
    <name evidence="1" type="ORF">D6D85_06870</name>
</gene>
<name>A0A3R9QWH2_9CREN</name>
<evidence type="ECO:0000313" key="2">
    <source>
        <dbReference type="Proteomes" id="UP000277582"/>
    </source>
</evidence>
<sequence>MVAVNPTVIHETYHVLVFSQKWVPSEAAKRLHMILEHPYIKFLGQTLSDIGLDLAVNYGLGGRDSLILANFIMNRVPVMYTHDDELLLLEKVEWKGFTIRLVDPLKQGFSPQ</sequence>
<organism evidence="1 2">
    <name type="scientific">Candidatus Methanodesulfokora washburnensis</name>
    <dbReference type="NCBI Taxonomy" id="2478471"/>
    <lineage>
        <taxon>Archaea</taxon>
        <taxon>Thermoproteota</taxon>
        <taxon>Candidatus Korarchaeia</taxon>
        <taxon>Candidatus Korarchaeia incertae sedis</taxon>
        <taxon>Candidatus Methanodesulfokora</taxon>
    </lineage>
</organism>
<dbReference type="EMBL" id="RCOS01000080">
    <property type="protein sequence ID" value="RSN75071.1"/>
    <property type="molecule type" value="Genomic_DNA"/>
</dbReference>
<evidence type="ECO:0008006" key="3">
    <source>
        <dbReference type="Google" id="ProtNLM"/>
    </source>
</evidence>
<dbReference type="AlphaFoldDB" id="A0A3R9QWH2"/>
<dbReference type="SUPFAM" id="SSF88723">
    <property type="entry name" value="PIN domain-like"/>
    <property type="match status" value="1"/>
</dbReference>
<dbReference type="RefSeq" id="WP_125671284.1">
    <property type="nucleotide sequence ID" value="NZ_RCOS01000080.1"/>
</dbReference>
<keyword evidence="2" id="KW-1185">Reference proteome</keyword>
<reference evidence="1 2" key="1">
    <citation type="submission" date="2018-10" db="EMBL/GenBank/DDBJ databases">
        <title>Co-occurring genomic capacity for anaerobic methane metabolism and dissimilatory sulfite reduction discovered in the Korarchaeota.</title>
        <authorList>
            <person name="Mckay L.J."/>
            <person name="Dlakic M."/>
            <person name="Fields M.W."/>
            <person name="Delmont T.O."/>
            <person name="Eren A.M."/>
            <person name="Jay Z.J."/>
            <person name="Klingelsmith K.B."/>
            <person name="Rusch D.B."/>
            <person name="Inskeep W.P."/>
        </authorList>
    </citation>
    <scope>NUCLEOTIDE SEQUENCE [LARGE SCALE GENOMIC DNA]</scope>
    <source>
        <strain evidence="1 2">MDKW</strain>
    </source>
</reference>
<proteinExistence type="predicted"/>
<dbReference type="Proteomes" id="UP000277582">
    <property type="component" value="Unassembled WGS sequence"/>
</dbReference>
<accession>A0A3R9QWH2</accession>
<dbReference type="InterPro" id="IPR029060">
    <property type="entry name" value="PIN-like_dom_sf"/>
</dbReference>